<reference evidence="3 4" key="1">
    <citation type="submission" date="2019-08" db="EMBL/GenBank/DDBJ databases">
        <title>Lentzea from Indian Himalayas.</title>
        <authorList>
            <person name="Mandal S."/>
            <person name="Mallick Gupta A."/>
            <person name="Maiti P.K."/>
            <person name="Sarkar J."/>
            <person name="Mandal S."/>
        </authorList>
    </citation>
    <scope>NUCLEOTIDE SEQUENCE [LARGE SCALE GENOMIC DNA]</scope>
    <source>
        <strain evidence="3 4">PSKA42</strain>
    </source>
</reference>
<dbReference type="EMBL" id="VSRL01000292">
    <property type="protein sequence ID" value="NKE62871.1"/>
    <property type="molecule type" value="Genomic_DNA"/>
</dbReference>
<name>A0ABX1FV07_9PSEU</name>
<feature type="compositionally biased region" description="Basic and acidic residues" evidence="1">
    <location>
        <begin position="323"/>
        <end position="340"/>
    </location>
</feature>
<feature type="domain" description="Outer membrane channel protein CpnT-like N-terminal" evidence="2">
    <location>
        <begin position="14"/>
        <end position="134"/>
    </location>
</feature>
<evidence type="ECO:0000313" key="3">
    <source>
        <dbReference type="EMBL" id="NKE62871.1"/>
    </source>
</evidence>
<sequence length="340" mass="36476">MIEHVSFLRQGLDWLAGNGDAIKAAVATWNQVAVKVKDVADAQREAVEHQVKGWSEAAADGFRQSQSRLADEIEAMSKTCVATAQEIATAGTITAAIRGMIRDLVAMFVFEVIRNAVIALSTSYVSLGSSIAAFAAWAVGRGAAVLGKITQYLAKLMRVVTRIAGRLKGLFSKVGDMLKGLGRFGKGGRGTDAPSAPRVRDTTTTPSRADKMEDAGKRLEDWGNSRPTLGDAANKGKEGLREAWDAYKDAGNTYNRAYADKRPSNAAVDAYAPFKPITRADGSVTPHSVPDVMGGGFQTKFGADVLRETAKQDELEAQLGKDPTPEQKRTFEKIKGNLDL</sequence>
<feature type="region of interest" description="Disordered" evidence="1">
    <location>
        <begin position="312"/>
        <end position="340"/>
    </location>
</feature>
<evidence type="ECO:0000313" key="4">
    <source>
        <dbReference type="Proteomes" id="UP001515943"/>
    </source>
</evidence>
<feature type="compositionally biased region" description="Basic and acidic residues" evidence="1">
    <location>
        <begin position="208"/>
        <end position="223"/>
    </location>
</feature>
<feature type="region of interest" description="Disordered" evidence="1">
    <location>
        <begin position="185"/>
        <end position="234"/>
    </location>
</feature>
<protein>
    <recommendedName>
        <fullName evidence="2">Outer membrane channel protein CpnT-like N-terminal domain-containing protein</fullName>
    </recommendedName>
</protein>
<gene>
    <name evidence="3" type="ORF">FXN61_41580</name>
</gene>
<proteinExistence type="predicted"/>
<keyword evidence="4" id="KW-1185">Reference proteome</keyword>
<evidence type="ECO:0000259" key="2">
    <source>
        <dbReference type="Pfam" id="PF25547"/>
    </source>
</evidence>
<organism evidence="3 4">
    <name type="scientific">Lentzea indica</name>
    <dbReference type="NCBI Taxonomy" id="2604800"/>
    <lineage>
        <taxon>Bacteria</taxon>
        <taxon>Bacillati</taxon>
        <taxon>Actinomycetota</taxon>
        <taxon>Actinomycetes</taxon>
        <taxon>Pseudonocardiales</taxon>
        <taxon>Pseudonocardiaceae</taxon>
        <taxon>Lentzea</taxon>
    </lineage>
</organism>
<dbReference type="InterPro" id="IPR057746">
    <property type="entry name" value="CpnT-like_N"/>
</dbReference>
<comment type="caution">
    <text evidence="3">The sequence shown here is derived from an EMBL/GenBank/DDBJ whole genome shotgun (WGS) entry which is preliminary data.</text>
</comment>
<evidence type="ECO:0000256" key="1">
    <source>
        <dbReference type="SAM" id="MobiDB-lite"/>
    </source>
</evidence>
<dbReference type="Pfam" id="PF25547">
    <property type="entry name" value="WXG100_2"/>
    <property type="match status" value="1"/>
</dbReference>
<dbReference type="Proteomes" id="UP001515943">
    <property type="component" value="Unassembled WGS sequence"/>
</dbReference>
<dbReference type="RefSeq" id="WP_167979485.1">
    <property type="nucleotide sequence ID" value="NZ_VSRL01000292.1"/>
</dbReference>
<accession>A0ABX1FV07</accession>